<reference evidence="1" key="1">
    <citation type="submission" date="2023-03" db="EMBL/GenBank/DDBJ databases">
        <title>Draft genome sequence of a Mycolicibacterium mageritense strain H4_3_1 isolated from a hybrid biological-inorganic system reactor.</title>
        <authorList>
            <person name="Feng X."/>
            <person name="Kazama D."/>
            <person name="Sato K."/>
            <person name="Kobayashi H."/>
        </authorList>
    </citation>
    <scope>NUCLEOTIDE SEQUENCE</scope>
    <source>
        <strain evidence="1">H4_3_1</strain>
    </source>
</reference>
<accession>A0AAI8TQF2</accession>
<dbReference type="AlphaFoldDB" id="A0AAI8TQF2"/>
<protein>
    <submittedName>
        <fullName evidence="1">Uncharacterized protein</fullName>
    </submittedName>
</protein>
<dbReference type="EMBL" id="AP027452">
    <property type="protein sequence ID" value="BDY27029.1"/>
    <property type="molecule type" value="Genomic_DNA"/>
</dbReference>
<dbReference type="Proteomes" id="UP001241092">
    <property type="component" value="Chromosome"/>
</dbReference>
<gene>
    <name evidence="1" type="ORF">hbim_00946</name>
</gene>
<organism evidence="1 2">
    <name type="scientific">Mycolicibacterium mageritense</name>
    <name type="common">Mycobacterium mageritense</name>
    <dbReference type="NCBI Taxonomy" id="53462"/>
    <lineage>
        <taxon>Bacteria</taxon>
        <taxon>Bacillati</taxon>
        <taxon>Actinomycetota</taxon>
        <taxon>Actinomycetes</taxon>
        <taxon>Mycobacteriales</taxon>
        <taxon>Mycobacteriaceae</taxon>
        <taxon>Mycolicibacterium</taxon>
    </lineage>
</organism>
<proteinExistence type="predicted"/>
<evidence type="ECO:0000313" key="2">
    <source>
        <dbReference type="Proteomes" id="UP001241092"/>
    </source>
</evidence>
<dbReference type="RefSeq" id="WP_276824095.1">
    <property type="nucleotide sequence ID" value="NZ_AP027452.1"/>
</dbReference>
<name>A0AAI8TQF2_MYCME</name>
<sequence>MRSKATDDYDAVAQSTAWIADATRKLAGLHASPDEATRHVVDPRWGEGSAALDRLRASIAHHIARLPRQGRPIHSVHAGISITHLALAKFLAWQLAESAAAATAAVADVGVRVDGYTVSDVHIHLVAVGADPRDHTYLHDGDRLRARAAALLAEMVDTAPHITLTWEDIALPPDP</sequence>
<evidence type="ECO:0000313" key="1">
    <source>
        <dbReference type="EMBL" id="BDY27029.1"/>
    </source>
</evidence>